<dbReference type="eggNOG" id="ENOG502QSMM">
    <property type="taxonomic scope" value="Eukaryota"/>
</dbReference>
<reference evidence="4" key="1">
    <citation type="journal article" date="2010" name="Nat. Biotechnol.">
        <title>Draft genome sequence of the oilseed species Ricinus communis.</title>
        <authorList>
            <person name="Chan A.P."/>
            <person name="Crabtree J."/>
            <person name="Zhao Q."/>
            <person name="Lorenzi H."/>
            <person name="Orvis J."/>
            <person name="Puiu D."/>
            <person name="Melake-Berhan A."/>
            <person name="Jones K.M."/>
            <person name="Redman J."/>
            <person name="Chen G."/>
            <person name="Cahoon E.B."/>
            <person name="Gedil M."/>
            <person name="Stanke M."/>
            <person name="Haas B.J."/>
            <person name="Wortman J.R."/>
            <person name="Fraser-Liggett C.M."/>
            <person name="Ravel J."/>
            <person name="Rabinowicz P.D."/>
        </authorList>
    </citation>
    <scope>NUCLEOTIDE SEQUENCE [LARGE SCALE GENOMIC DNA]</scope>
    <source>
        <strain evidence="4">cv. Hale</strain>
    </source>
</reference>
<protein>
    <submittedName>
        <fullName evidence="3">Alpha-L-fucosidase 2, putative</fullName>
    </submittedName>
</protein>
<accession>B9RMQ3</accession>
<evidence type="ECO:0000256" key="1">
    <source>
        <dbReference type="ARBA" id="ARBA00008668"/>
    </source>
</evidence>
<dbReference type="GO" id="GO:0016788">
    <property type="term" value="F:hydrolase activity, acting on ester bonds"/>
    <property type="evidence" value="ECO:0007669"/>
    <property type="project" value="InterPro"/>
</dbReference>
<dbReference type="SUPFAM" id="SSF52266">
    <property type="entry name" value="SGNH hydrolase"/>
    <property type="match status" value="1"/>
</dbReference>
<dbReference type="AlphaFoldDB" id="B9RMQ3"/>
<dbReference type="PANTHER" id="PTHR22835:SF532">
    <property type="entry name" value="SERINE-RICH ADHESIN FOR PLATELETS-LIKE ISOFORM X1"/>
    <property type="match status" value="1"/>
</dbReference>
<comment type="similarity">
    <text evidence="1">Belongs to the 'GDSL' lipolytic enzyme family.</text>
</comment>
<proteinExistence type="inferred from homology"/>
<dbReference type="Proteomes" id="UP000008311">
    <property type="component" value="Unassembled WGS sequence"/>
</dbReference>
<dbReference type="EMBL" id="EQ973789">
    <property type="protein sequence ID" value="EEF47576.1"/>
    <property type="molecule type" value="Genomic_DNA"/>
</dbReference>
<gene>
    <name evidence="3" type="ORF">RCOM_1082570</name>
</gene>
<dbReference type="Gene3D" id="3.40.50.1110">
    <property type="entry name" value="SGNH hydrolase"/>
    <property type="match status" value="1"/>
</dbReference>
<dbReference type="STRING" id="3988.B9RMQ3"/>
<dbReference type="InterPro" id="IPR001087">
    <property type="entry name" value="GDSL"/>
</dbReference>
<keyword evidence="2" id="KW-0325">Glycoprotein</keyword>
<dbReference type="InterPro" id="IPR036514">
    <property type="entry name" value="SGNH_hydro_sf"/>
</dbReference>
<keyword evidence="4" id="KW-1185">Reference proteome</keyword>
<name>B9RMQ3_RICCO</name>
<evidence type="ECO:0000313" key="4">
    <source>
        <dbReference type="Proteomes" id="UP000008311"/>
    </source>
</evidence>
<dbReference type="PANTHER" id="PTHR22835">
    <property type="entry name" value="ZINC FINGER FYVE DOMAIN CONTAINING PROTEIN"/>
    <property type="match status" value="1"/>
</dbReference>
<evidence type="ECO:0000313" key="3">
    <source>
        <dbReference type="EMBL" id="EEF47576.1"/>
    </source>
</evidence>
<evidence type="ECO:0000256" key="2">
    <source>
        <dbReference type="ARBA" id="ARBA00023180"/>
    </source>
</evidence>
<dbReference type="InParanoid" id="B9RMQ3"/>
<organism evidence="3 4">
    <name type="scientific">Ricinus communis</name>
    <name type="common">Castor bean</name>
    <dbReference type="NCBI Taxonomy" id="3988"/>
    <lineage>
        <taxon>Eukaryota</taxon>
        <taxon>Viridiplantae</taxon>
        <taxon>Streptophyta</taxon>
        <taxon>Embryophyta</taxon>
        <taxon>Tracheophyta</taxon>
        <taxon>Spermatophyta</taxon>
        <taxon>Magnoliopsida</taxon>
        <taxon>eudicotyledons</taxon>
        <taxon>Gunneridae</taxon>
        <taxon>Pentapetalae</taxon>
        <taxon>rosids</taxon>
        <taxon>fabids</taxon>
        <taxon>Malpighiales</taxon>
        <taxon>Euphorbiaceae</taxon>
        <taxon>Acalyphoideae</taxon>
        <taxon>Acalypheae</taxon>
        <taxon>Ricinus</taxon>
    </lineage>
</organism>
<sequence>MEGVKSFVGGLFTNSFYGSSTNMPGHRLTNGRLVVDFLCDSLGLPPIQAYKENSASFDSGANFAIAGSTCLTSDFFANYKIPHSFMWKAKPENVLTQVDWFNRFLLNVACQGKGEAECKSQIEDSLFWVGAIGFSDYARIFGAAISGRSLTEAAVDKTAKILKAMLDRGAKYIVVQGLPPAGCCPLQLLMNPSKDRDSMGCSSGINSMIQAHNDILQKKLGEFRAQYKGSVLVYADTWNAYKAVLVNYKKFNFQEPFKACCGAGGGTLNFDLHSLCGSTGTSACSNPQNFISWDGIHFTEAMHAVLANMFFHQGYCSPPFDALVKAKTGGK</sequence>
<dbReference type="Pfam" id="PF00657">
    <property type="entry name" value="Lipase_GDSL"/>
    <property type="match status" value="1"/>
</dbReference>